<accession>A0A9R1VD98</accession>
<evidence type="ECO:0000256" key="7">
    <source>
        <dbReference type="ARBA" id="ARBA00022989"/>
    </source>
</evidence>
<reference evidence="10 11" key="1">
    <citation type="journal article" date="2017" name="Nat. Commun.">
        <title>Genome assembly with in vitro proximity ligation data and whole-genome triplication in lettuce.</title>
        <authorList>
            <person name="Reyes-Chin-Wo S."/>
            <person name="Wang Z."/>
            <person name="Yang X."/>
            <person name="Kozik A."/>
            <person name="Arikit S."/>
            <person name="Song C."/>
            <person name="Xia L."/>
            <person name="Froenicke L."/>
            <person name="Lavelle D.O."/>
            <person name="Truco M.J."/>
            <person name="Xia R."/>
            <person name="Zhu S."/>
            <person name="Xu C."/>
            <person name="Xu H."/>
            <person name="Xu X."/>
            <person name="Cox K."/>
            <person name="Korf I."/>
            <person name="Meyers B.C."/>
            <person name="Michelmore R.W."/>
        </authorList>
    </citation>
    <scope>NUCLEOTIDE SEQUENCE [LARGE SCALE GENOMIC DNA]</scope>
    <source>
        <strain evidence="11">cv. Salinas</strain>
        <tissue evidence="10">Seedlings</tissue>
    </source>
</reference>
<sequence length="130" mass="14627">MKNNWPSILFAMAGRVVLSLGNLSTQYAWAFVGLSITEVIIASTTLNYFLDDKINRAEILFQGVACFLIVVCLASVVYVSNAKHNQAKLNGLKVIKLKNNKILEHQLNNNNILIYICRHPNLNTNSYIFL</sequence>
<dbReference type="GO" id="GO:0005524">
    <property type="term" value="F:ATP binding"/>
    <property type="evidence" value="ECO:0007669"/>
    <property type="project" value="UniProtKB-KW"/>
</dbReference>
<dbReference type="GO" id="GO:0016020">
    <property type="term" value="C:membrane"/>
    <property type="evidence" value="ECO:0007669"/>
    <property type="project" value="UniProtKB-SubCell"/>
</dbReference>
<gene>
    <name evidence="10" type="ORF">LSAT_V11C500276330</name>
</gene>
<evidence type="ECO:0000256" key="4">
    <source>
        <dbReference type="ARBA" id="ARBA00022692"/>
    </source>
</evidence>
<protein>
    <submittedName>
        <fullName evidence="10">Uncharacterized protein</fullName>
    </submittedName>
</protein>
<evidence type="ECO:0000256" key="8">
    <source>
        <dbReference type="ARBA" id="ARBA00023136"/>
    </source>
</evidence>
<evidence type="ECO:0000256" key="3">
    <source>
        <dbReference type="ARBA" id="ARBA00022448"/>
    </source>
</evidence>
<dbReference type="PANTHER" id="PTHR31081">
    <property type="entry name" value="UREIDE PERMEASE 1-RELATED-RELATED"/>
    <property type="match status" value="1"/>
</dbReference>
<comment type="subcellular location">
    <subcellularLocation>
        <location evidence="1">Membrane</location>
        <topology evidence="1">Multi-pass membrane protein</topology>
    </subcellularLocation>
</comment>
<keyword evidence="5" id="KW-0547">Nucleotide-binding</keyword>
<name>A0A9R1VD98_LACSA</name>
<keyword evidence="7 9" id="KW-1133">Transmembrane helix</keyword>
<keyword evidence="3" id="KW-0813">Transport</keyword>
<feature type="transmembrane region" description="Helical" evidence="9">
    <location>
        <begin position="59"/>
        <end position="79"/>
    </location>
</feature>
<proteinExistence type="inferred from homology"/>
<dbReference type="InterPro" id="IPR009834">
    <property type="entry name" value="Ureide_permease"/>
</dbReference>
<keyword evidence="8 9" id="KW-0472">Membrane</keyword>
<dbReference type="InterPro" id="IPR030189">
    <property type="entry name" value="UPS_plant"/>
</dbReference>
<keyword evidence="6" id="KW-0067">ATP-binding</keyword>
<evidence type="ECO:0000256" key="9">
    <source>
        <dbReference type="SAM" id="Phobius"/>
    </source>
</evidence>
<evidence type="ECO:0000256" key="5">
    <source>
        <dbReference type="ARBA" id="ARBA00022741"/>
    </source>
</evidence>
<evidence type="ECO:0000313" key="11">
    <source>
        <dbReference type="Proteomes" id="UP000235145"/>
    </source>
</evidence>
<dbReference type="Pfam" id="PF07168">
    <property type="entry name" value="Ureide_permease"/>
    <property type="match status" value="1"/>
</dbReference>
<dbReference type="EMBL" id="NBSK02000005">
    <property type="protein sequence ID" value="KAJ0204952.1"/>
    <property type="molecule type" value="Genomic_DNA"/>
</dbReference>
<keyword evidence="11" id="KW-1185">Reference proteome</keyword>
<keyword evidence="4 9" id="KW-0812">Transmembrane</keyword>
<feature type="transmembrane region" description="Helical" evidence="9">
    <location>
        <begin position="29"/>
        <end position="50"/>
    </location>
</feature>
<organism evidence="10 11">
    <name type="scientific">Lactuca sativa</name>
    <name type="common">Garden lettuce</name>
    <dbReference type="NCBI Taxonomy" id="4236"/>
    <lineage>
        <taxon>Eukaryota</taxon>
        <taxon>Viridiplantae</taxon>
        <taxon>Streptophyta</taxon>
        <taxon>Embryophyta</taxon>
        <taxon>Tracheophyta</taxon>
        <taxon>Spermatophyta</taxon>
        <taxon>Magnoliopsida</taxon>
        <taxon>eudicotyledons</taxon>
        <taxon>Gunneridae</taxon>
        <taxon>Pentapetalae</taxon>
        <taxon>asterids</taxon>
        <taxon>campanulids</taxon>
        <taxon>Asterales</taxon>
        <taxon>Asteraceae</taxon>
        <taxon>Cichorioideae</taxon>
        <taxon>Cichorieae</taxon>
        <taxon>Lactucinae</taxon>
        <taxon>Lactuca</taxon>
    </lineage>
</organism>
<evidence type="ECO:0000313" key="10">
    <source>
        <dbReference type="EMBL" id="KAJ0204952.1"/>
    </source>
</evidence>
<dbReference type="GO" id="GO:0022857">
    <property type="term" value="F:transmembrane transporter activity"/>
    <property type="evidence" value="ECO:0007669"/>
    <property type="project" value="InterPro"/>
</dbReference>
<evidence type="ECO:0000256" key="6">
    <source>
        <dbReference type="ARBA" id="ARBA00022840"/>
    </source>
</evidence>
<evidence type="ECO:0000256" key="1">
    <source>
        <dbReference type="ARBA" id="ARBA00004141"/>
    </source>
</evidence>
<evidence type="ECO:0000256" key="2">
    <source>
        <dbReference type="ARBA" id="ARBA00005931"/>
    </source>
</evidence>
<comment type="similarity">
    <text evidence="2">Belongs to the plant ureide permease (TC 2.A.7.19) family.</text>
</comment>
<dbReference type="PANTHER" id="PTHR31081:SF5">
    <property type="entry name" value="UREIDE PERMEASE 1-RELATED"/>
    <property type="match status" value="1"/>
</dbReference>
<comment type="caution">
    <text evidence="10">The sequence shown here is derived from an EMBL/GenBank/DDBJ whole genome shotgun (WGS) entry which is preliminary data.</text>
</comment>
<dbReference type="Proteomes" id="UP000235145">
    <property type="component" value="Unassembled WGS sequence"/>
</dbReference>
<dbReference type="AlphaFoldDB" id="A0A9R1VD98"/>